<dbReference type="STRING" id="679897.HMU10980"/>
<organism evidence="1 2">
    <name type="scientific">Helicobacter mustelae (strain ATCC 43772 / CCUG 25715 / CIP 103759 / LMG 18044 / NCTC 12198 / R85-136P)</name>
    <name type="common">Campylobacter mustelae</name>
    <dbReference type="NCBI Taxonomy" id="679897"/>
    <lineage>
        <taxon>Bacteria</taxon>
        <taxon>Pseudomonadati</taxon>
        <taxon>Campylobacterota</taxon>
        <taxon>Epsilonproteobacteria</taxon>
        <taxon>Campylobacterales</taxon>
        <taxon>Helicobacteraceae</taxon>
        <taxon>Helicobacter</taxon>
    </lineage>
</organism>
<dbReference type="KEGG" id="hms:HMU10980"/>
<evidence type="ECO:0000313" key="1">
    <source>
        <dbReference type="EMBL" id="CBG40353.1"/>
    </source>
</evidence>
<gene>
    <name evidence="1" type="ordered locus">HMU10980</name>
</gene>
<reference evidence="1 2" key="1">
    <citation type="journal article" date="2010" name="BMC Genomics">
        <title>Comparative genomics and proteomics of Helicobacter mustelae, an ulcerogenic and carcinogenic gastric pathogen.</title>
        <authorList>
            <person name="O'Toole P.W."/>
            <person name="Snelling W.J."/>
            <person name="Canchaya C."/>
            <person name="Forde B.M."/>
            <person name="Hardie K.R."/>
            <person name="Josenhans C."/>
            <person name="Graham R.L.J."/>
            <person name="McMullan G."/>
            <person name="Parkhill J."/>
            <person name="Belda E."/>
            <person name="Bentley S.D."/>
        </authorList>
    </citation>
    <scope>NUCLEOTIDE SEQUENCE [LARGE SCALE GENOMIC DNA]</scope>
    <source>
        <strain evidence="2">ATCC 43772 / LMG 18044 / NCTC 12198 / 12198</strain>
    </source>
</reference>
<protein>
    <submittedName>
        <fullName evidence="1">Uncharacterized protein</fullName>
    </submittedName>
</protein>
<keyword evidence="2" id="KW-1185">Reference proteome</keyword>
<sequence length="54" mass="5962">MRVACLGSKNFALSVVCLFEYAGLGIENLIKNAFKNYFRALGFVGFTGDWVNVP</sequence>
<dbReference type="EMBL" id="FN555004">
    <property type="protein sequence ID" value="CBG40353.1"/>
    <property type="molecule type" value="Genomic_DNA"/>
</dbReference>
<dbReference type="HOGENOM" id="CLU_3044072_0_0_7"/>
<name>D3UIM8_HELM1</name>
<dbReference type="Proteomes" id="UP000001522">
    <property type="component" value="Chromosome"/>
</dbReference>
<evidence type="ECO:0000313" key="2">
    <source>
        <dbReference type="Proteomes" id="UP000001522"/>
    </source>
</evidence>
<dbReference type="AlphaFoldDB" id="D3UIM8"/>
<proteinExistence type="predicted"/>
<accession>D3UIM8</accession>